<feature type="chain" id="PRO_5017468968" evidence="2">
    <location>
        <begin position="19"/>
        <end position="1201"/>
    </location>
</feature>
<dbReference type="GO" id="GO:0004222">
    <property type="term" value="F:metalloendopeptidase activity"/>
    <property type="evidence" value="ECO:0007669"/>
    <property type="project" value="TreeGrafter"/>
</dbReference>
<protein>
    <submittedName>
        <fullName evidence="5">Peptidase family M23</fullName>
    </submittedName>
</protein>
<evidence type="ECO:0000259" key="4">
    <source>
        <dbReference type="Pfam" id="PF19190"/>
    </source>
</evidence>
<dbReference type="SUPFAM" id="SSF49695">
    <property type="entry name" value="gamma-Crystallin-like"/>
    <property type="match status" value="1"/>
</dbReference>
<organism evidence="5 6">
    <name type="scientific">Calidithermus terrae</name>
    <dbReference type="NCBI Taxonomy" id="1408545"/>
    <lineage>
        <taxon>Bacteria</taxon>
        <taxon>Thermotogati</taxon>
        <taxon>Deinococcota</taxon>
        <taxon>Deinococci</taxon>
        <taxon>Thermales</taxon>
        <taxon>Thermaceae</taxon>
        <taxon>Calidithermus</taxon>
    </lineage>
</organism>
<comment type="caution">
    <text evidence="5">The sequence shown here is derived from an EMBL/GenBank/DDBJ whole genome shotgun (WGS) entry which is preliminary data.</text>
</comment>
<feature type="signal peptide" evidence="2">
    <location>
        <begin position="1"/>
        <end position="18"/>
    </location>
</feature>
<reference evidence="5 6" key="1">
    <citation type="submission" date="2018-08" db="EMBL/GenBank/DDBJ databases">
        <title>Meiothermus terrae DSM 26712 genome sequencing project.</title>
        <authorList>
            <person name="Da Costa M.S."/>
            <person name="Albuquerque L."/>
            <person name="Raposo P."/>
            <person name="Froufe H.J.C."/>
            <person name="Barroso C.S."/>
            <person name="Egas C."/>
        </authorList>
    </citation>
    <scope>NUCLEOTIDE SEQUENCE [LARGE SCALE GENOMIC DNA]</scope>
    <source>
        <strain evidence="5 6">DSM 26712</strain>
    </source>
</reference>
<evidence type="ECO:0000256" key="2">
    <source>
        <dbReference type="SAM" id="SignalP"/>
    </source>
</evidence>
<dbReference type="Pfam" id="PF19190">
    <property type="entry name" value="BACON_2"/>
    <property type="match status" value="3"/>
</dbReference>
<name>A0A399E9H6_9DEIN</name>
<keyword evidence="2" id="KW-0732">Signal</keyword>
<dbReference type="InterPro" id="IPR011042">
    <property type="entry name" value="6-blade_b-propeller_TolB-like"/>
</dbReference>
<dbReference type="Pfam" id="PF01551">
    <property type="entry name" value="Peptidase_M23"/>
    <property type="match status" value="1"/>
</dbReference>
<dbReference type="Gene3D" id="2.60.40.10">
    <property type="entry name" value="Immunoglobulins"/>
    <property type="match status" value="2"/>
</dbReference>
<dbReference type="PANTHER" id="PTHR21666:SF270">
    <property type="entry name" value="MUREIN HYDROLASE ACTIVATOR ENVC"/>
    <property type="match status" value="1"/>
</dbReference>
<dbReference type="InterPro" id="IPR024361">
    <property type="entry name" value="BACON"/>
</dbReference>
<dbReference type="PANTHER" id="PTHR21666">
    <property type="entry name" value="PEPTIDASE-RELATED"/>
    <property type="match status" value="1"/>
</dbReference>
<evidence type="ECO:0000256" key="1">
    <source>
        <dbReference type="SAM" id="MobiDB-lite"/>
    </source>
</evidence>
<dbReference type="Gene3D" id="2.60.20.10">
    <property type="entry name" value="Crystallins"/>
    <property type="match status" value="2"/>
</dbReference>
<dbReference type="AlphaFoldDB" id="A0A399E9H6"/>
<feature type="domain" description="BACON" evidence="4">
    <location>
        <begin position="766"/>
        <end position="857"/>
    </location>
</feature>
<evidence type="ECO:0000313" key="6">
    <source>
        <dbReference type="Proteomes" id="UP000265715"/>
    </source>
</evidence>
<dbReference type="InterPro" id="IPR011055">
    <property type="entry name" value="Dup_hybrid_motif"/>
</dbReference>
<gene>
    <name evidence="5" type="ORF">Mterra_03488</name>
</gene>
<dbReference type="InterPro" id="IPR016047">
    <property type="entry name" value="M23ase_b-sheet_dom"/>
</dbReference>
<accession>A0A399E9H6</accession>
<feature type="domain" description="M23ase beta-sheet core" evidence="3">
    <location>
        <begin position="282"/>
        <end position="382"/>
    </location>
</feature>
<keyword evidence="6" id="KW-1185">Reference proteome</keyword>
<dbReference type="OrthoDB" id="9810477at2"/>
<feature type="region of interest" description="Disordered" evidence="1">
    <location>
        <begin position="385"/>
        <end position="430"/>
    </location>
</feature>
<feature type="domain" description="BACON" evidence="4">
    <location>
        <begin position="1007"/>
        <end position="1068"/>
    </location>
</feature>
<feature type="domain" description="BACON" evidence="4">
    <location>
        <begin position="868"/>
        <end position="934"/>
    </location>
</feature>
<proteinExistence type="predicted"/>
<dbReference type="Gene3D" id="2.120.10.30">
    <property type="entry name" value="TolB, C-terminal domain"/>
    <property type="match status" value="1"/>
</dbReference>
<sequence>MIQRILLVWFLLAIAACAPRSPSSDRADTFNRLRAQNVSAHIRSLQLGRLLGFVEAKDIGELQSFTADRRWVLYQPTRTDAHGYSIPDPTLVLADLSSGRTLDLGRLLNLPLLEGEISPNGRYVAVVDLVNFDLWLVTVADRDTSLLATASPLHLLSNLTWSPSGERLGFVVNHFETSDVAWVAVRAGPAADVVGFNGVNVVLRGISSVSGIRWEGDQLLTEDRISPQSVPGSPTEKAGRVMELKLPYGKGDAWISNGYQEHLNYSPPDKPSLDFYGGEASVQKPTLSVAPGTVIQVVDDYPDPGSCSLSNNTNVANFVIVKHYGSNGLLYSSIYWHLRGSPKIPVKNGEPVSRGTVLGYIGCTGKASGEHLHFGMRYGQSDANLTYSGPPAAPEPMEYQEFPSRSGPYHSTNQAGGGTGDQPPSDARECAREGQRCAFSGTWDVWYGADSRWRRQRFTDGVDCRNESFGGDPAPGVQKACRTQAPASEWILEVWENGDFTGSRQQYRQVGVYRADQGGLNEVGDNRISAFKLKAGYKARFCDNPDGSGDCFEAVGPREEGVPINDRISYIRVDRHEPEWILEVWENGDFTGRSQRYTSPGTYRADQGGLNDVGNDSISAFRLKAGYRARFCDNPDGSGDCFEEAGPKESGVPINDRVSHIQISASAADSTPPAIQFLSPDSSATAEYTLTLRVTDGGSGVNWGSLAITKDGAAGGSLPEINGDQVTQSWTLKAGDNQFQVQVRDAAGNRAAQGLLVRYSPSPRWQVNPAALSFSGAAGGPAPAAQTLTLTNAGNGAGGFVVSASEPWVAAAPASGSLGPGASAALAVEVAPCTAPGTATAALVVSGGGSTATVSVQRACAEAPQAVLEAVPDRLDFQDTVGGGAPAPQRLRLRNVGTAAASFSVAVKQPWQQVSPSGGALAPGQEVELTVAVADCGRAGEEAAYFYVAGGPRQLAVLVRRACAGVERWEASPSALAFADAVGGGPAAPQVLTLFNRSSPGLPARAFSVSADQPWLRAAPAGGSVEPGQQAGVQVAVDDCAAVGARSAALTLRVEGHGELRVPVTLDCRADLVPPRPPAGLQLAMSSLGRVMLVWEEAEGAARYEFRATFDGQPLEVSGQAPARGSGSAGAVAQFVSAPEAPAKQGKTLCLAARSVNAAGASAYTPYACTAYTYYANAAARALPFALPAPASELPRLLLGR</sequence>
<dbReference type="InterPro" id="IPR050570">
    <property type="entry name" value="Cell_wall_metabolism_enzyme"/>
</dbReference>
<dbReference type="PROSITE" id="PS51257">
    <property type="entry name" value="PROKAR_LIPOPROTEIN"/>
    <property type="match status" value="1"/>
</dbReference>
<dbReference type="SUPFAM" id="SSF51261">
    <property type="entry name" value="Duplicated hybrid motif"/>
    <property type="match status" value="1"/>
</dbReference>
<evidence type="ECO:0000313" key="5">
    <source>
        <dbReference type="EMBL" id="RIH80588.1"/>
    </source>
</evidence>
<dbReference type="SUPFAM" id="SSF69304">
    <property type="entry name" value="Tricorn protease N-terminal domain"/>
    <property type="match status" value="1"/>
</dbReference>
<dbReference type="Gene3D" id="2.70.70.10">
    <property type="entry name" value="Glucose Permease (Domain IIA)"/>
    <property type="match status" value="1"/>
</dbReference>
<dbReference type="EMBL" id="QXDL01000223">
    <property type="protein sequence ID" value="RIH80588.1"/>
    <property type="molecule type" value="Genomic_DNA"/>
</dbReference>
<evidence type="ECO:0000259" key="3">
    <source>
        <dbReference type="Pfam" id="PF01551"/>
    </source>
</evidence>
<dbReference type="InterPro" id="IPR011024">
    <property type="entry name" value="G_crystallin-like"/>
</dbReference>
<dbReference type="Proteomes" id="UP000265715">
    <property type="component" value="Unassembled WGS sequence"/>
</dbReference>
<dbReference type="InterPro" id="IPR013783">
    <property type="entry name" value="Ig-like_fold"/>
</dbReference>